<name>A0A246HQV5_STEMA</name>
<feature type="transmembrane region" description="Helical" evidence="1">
    <location>
        <begin position="12"/>
        <end position="31"/>
    </location>
</feature>
<evidence type="ECO:0000313" key="2">
    <source>
        <dbReference type="EMBL" id="OWQ56183.1"/>
    </source>
</evidence>
<sequence length="129" mass="13682">MNVLLSGRRRYLLPVLMSATTVFGLACWAVLATEPGCLAAQGHWSSGAGKCHTRLCLLQGDCGEMASPITACNKVQIGDSRGRVYFHLGNPLPGAGSEAEWPAGKADNGMIRARFEDEHLVSLACPVTP</sequence>
<gene>
    <name evidence="2" type="ORF">CEE60_03390</name>
</gene>
<protein>
    <submittedName>
        <fullName evidence="2">Uncharacterized protein</fullName>
    </submittedName>
</protein>
<keyword evidence="1" id="KW-0812">Transmembrane</keyword>
<dbReference type="OrthoDB" id="6042314at2"/>
<accession>A0A246HQV5</accession>
<dbReference type="AlphaFoldDB" id="A0A246HQV5"/>
<organism evidence="2 3">
    <name type="scientific">Stenotrophomonas maltophilia</name>
    <name type="common">Pseudomonas maltophilia</name>
    <name type="synonym">Xanthomonas maltophilia</name>
    <dbReference type="NCBI Taxonomy" id="40324"/>
    <lineage>
        <taxon>Bacteria</taxon>
        <taxon>Pseudomonadati</taxon>
        <taxon>Pseudomonadota</taxon>
        <taxon>Gammaproteobacteria</taxon>
        <taxon>Lysobacterales</taxon>
        <taxon>Lysobacteraceae</taxon>
        <taxon>Stenotrophomonas</taxon>
        <taxon>Stenotrophomonas maltophilia group</taxon>
    </lineage>
</organism>
<comment type="caution">
    <text evidence="2">The sequence shown here is derived from an EMBL/GenBank/DDBJ whole genome shotgun (WGS) entry which is preliminary data.</text>
</comment>
<proteinExistence type="predicted"/>
<keyword evidence="1" id="KW-0472">Membrane</keyword>
<keyword evidence="1" id="KW-1133">Transmembrane helix</keyword>
<evidence type="ECO:0000313" key="3">
    <source>
        <dbReference type="Proteomes" id="UP000198157"/>
    </source>
</evidence>
<dbReference type="Proteomes" id="UP000198157">
    <property type="component" value="Unassembled WGS sequence"/>
</dbReference>
<reference evidence="2 3" key="1">
    <citation type="submission" date="2017-06" db="EMBL/GenBank/DDBJ databases">
        <authorList>
            <person name="Kim H.J."/>
            <person name="Triplett B.A."/>
        </authorList>
    </citation>
    <scope>NUCLEOTIDE SEQUENCE [LARGE SCALE GENOMIC DNA]</scope>
    <source>
        <strain evidence="2 3">13146</strain>
    </source>
</reference>
<dbReference type="EMBL" id="NIVS01000008">
    <property type="protein sequence ID" value="OWQ56183.1"/>
    <property type="molecule type" value="Genomic_DNA"/>
</dbReference>
<evidence type="ECO:0000256" key="1">
    <source>
        <dbReference type="SAM" id="Phobius"/>
    </source>
</evidence>